<feature type="compositionally biased region" description="Basic and acidic residues" evidence="3">
    <location>
        <begin position="27"/>
        <end position="36"/>
    </location>
</feature>
<feature type="region of interest" description="Disordered" evidence="3">
    <location>
        <begin position="311"/>
        <end position="334"/>
    </location>
</feature>
<organism evidence="4">
    <name type="scientific">Oryza punctata</name>
    <name type="common">Red rice</name>
    <dbReference type="NCBI Taxonomy" id="4537"/>
    <lineage>
        <taxon>Eukaryota</taxon>
        <taxon>Viridiplantae</taxon>
        <taxon>Streptophyta</taxon>
        <taxon>Embryophyta</taxon>
        <taxon>Tracheophyta</taxon>
        <taxon>Spermatophyta</taxon>
        <taxon>Magnoliopsida</taxon>
        <taxon>Liliopsida</taxon>
        <taxon>Poales</taxon>
        <taxon>Poaceae</taxon>
        <taxon>BOP clade</taxon>
        <taxon>Oryzoideae</taxon>
        <taxon>Oryzeae</taxon>
        <taxon>Oryzinae</taxon>
        <taxon>Oryza</taxon>
    </lineage>
</organism>
<accession>A0A0E0JZ58</accession>
<name>A0A0E0JZ58_ORYPU</name>
<dbReference type="PANTHER" id="PTHR15486">
    <property type="entry name" value="ANCIENT UBIQUITOUS PROTEIN"/>
    <property type="match status" value="1"/>
</dbReference>
<evidence type="ECO:0000256" key="2">
    <source>
        <dbReference type="ARBA" id="ARBA00023136"/>
    </source>
</evidence>
<evidence type="ECO:0000313" key="5">
    <source>
        <dbReference type="Proteomes" id="UP000026962"/>
    </source>
</evidence>
<dbReference type="EnsemblPlants" id="OPUNC02G12970.1">
    <property type="protein sequence ID" value="OPUNC02G12970.1"/>
    <property type="gene ID" value="OPUNC02G12970"/>
</dbReference>
<keyword evidence="2" id="KW-0472">Membrane</keyword>
<feature type="region of interest" description="Disordered" evidence="3">
    <location>
        <begin position="1"/>
        <end position="40"/>
    </location>
</feature>
<evidence type="ECO:0000256" key="1">
    <source>
        <dbReference type="ARBA" id="ARBA00004370"/>
    </source>
</evidence>
<keyword evidence="5" id="KW-1185">Reference proteome</keyword>
<dbReference type="GO" id="GO:0016020">
    <property type="term" value="C:membrane"/>
    <property type="evidence" value="ECO:0007669"/>
    <property type="project" value="UniProtKB-SubCell"/>
</dbReference>
<dbReference type="PANTHER" id="PTHR15486:SF54">
    <property type="entry name" value="GLYCEROL-3-PHOSPHATE ACYLTRANSFERASE 7"/>
    <property type="match status" value="1"/>
</dbReference>
<proteinExistence type="predicted"/>
<comment type="subcellular location">
    <subcellularLocation>
        <location evidence="1">Membrane</location>
    </subcellularLocation>
</comment>
<dbReference type="GO" id="GO:0090447">
    <property type="term" value="F:glycerol-3-phosphate 2-O-acyltransferase activity"/>
    <property type="evidence" value="ECO:0007669"/>
    <property type="project" value="TreeGrafter"/>
</dbReference>
<dbReference type="AlphaFoldDB" id="A0A0E0JZ58"/>
<evidence type="ECO:0000313" key="4">
    <source>
        <dbReference type="EnsemblPlants" id="OPUNC02G12970.1"/>
    </source>
</evidence>
<dbReference type="GO" id="GO:0010143">
    <property type="term" value="P:cutin biosynthetic process"/>
    <property type="evidence" value="ECO:0007669"/>
    <property type="project" value="TreeGrafter"/>
</dbReference>
<dbReference type="Proteomes" id="UP000026962">
    <property type="component" value="Chromosome 2"/>
</dbReference>
<reference evidence="4" key="1">
    <citation type="submission" date="2015-04" db="UniProtKB">
        <authorList>
            <consortium name="EnsemblPlants"/>
        </authorList>
    </citation>
    <scope>IDENTIFICATION</scope>
</reference>
<protein>
    <submittedName>
        <fullName evidence="4">Uncharacterized protein</fullName>
    </submittedName>
</protein>
<dbReference type="GO" id="GO:0016791">
    <property type="term" value="F:phosphatase activity"/>
    <property type="evidence" value="ECO:0007669"/>
    <property type="project" value="TreeGrafter"/>
</dbReference>
<dbReference type="Gramene" id="OPUNC02G12970.1">
    <property type="protein sequence ID" value="OPUNC02G12970.1"/>
    <property type="gene ID" value="OPUNC02G12970"/>
</dbReference>
<sequence>MSVDNLLPPLSPFFTSQSKPPGQSAMGREKGGDRRPWQGQARRWRPFAGMALNGRESSCHGTAHARWPSPKCNCNVIFTCARKGWGFRLVTLANPLSPKLKAVLAELLKSQCVQVSPSSASPPRRRTWLRRIVFEVNSIYSTLRSHLFSLPIVGRHRSPTAATLILANHQPLRTSPVDHTSHRPTSSSCACTGRSLSRWCSRLCTGIATYSISRLSEILSPILMVRLTRVHDVDATHMRDDVVVCPQGTTCLGPGALPTSLLPLFAELSRISLRRSMTWPSAATLLPPIAGCPGGRVETADMWGPCGPHADSAAMSPKSGSNTGLGPKCTTAES</sequence>
<evidence type="ECO:0000256" key="3">
    <source>
        <dbReference type="SAM" id="MobiDB-lite"/>
    </source>
</evidence>
<reference evidence="4" key="2">
    <citation type="submission" date="2018-05" db="EMBL/GenBank/DDBJ databases">
        <title>OpunRS2 (Oryza punctata Reference Sequence Version 2).</title>
        <authorList>
            <person name="Zhang J."/>
            <person name="Kudrna D."/>
            <person name="Lee S."/>
            <person name="Talag J."/>
            <person name="Welchert J."/>
            <person name="Wing R.A."/>
        </authorList>
    </citation>
    <scope>NUCLEOTIDE SEQUENCE [LARGE SCALE GENOMIC DNA]</scope>
</reference>
<dbReference type="HOGENOM" id="CLU_832572_0_0_1"/>